<dbReference type="InterPro" id="IPR013149">
    <property type="entry name" value="ADH-like_C"/>
</dbReference>
<dbReference type="EMBL" id="CP022315">
    <property type="protein sequence ID" value="ASK63681.1"/>
    <property type="molecule type" value="Genomic_DNA"/>
</dbReference>
<accession>A0A220U770</accession>
<keyword evidence="3" id="KW-1185">Reference proteome</keyword>
<dbReference type="Proteomes" id="UP000198312">
    <property type="component" value="Chromosome"/>
</dbReference>
<dbReference type="SMART" id="SM00829">
    <property type="entry name" value="PKS_ER"/>
    <property type="match status" value="1"/>
</dbReference>
<reference evidence="2 3" key="1">
    <citation type="submission" date="2017-07" db="EMBL/GenBank/DDBJ databases">
        <title>Virgibacillus sp. LM2416.</title>
        <authorList>
            <person name="Tak E.J."/>
            <person name="Bae J.-W."/>
        </authorList>
    </citation>
    <scope>NUCLEOTIDE SEQUENCE [LARGE SCALE GENOMIC DNA]</scope>
    <source>
        <strain evidence="2 3">LM2416</strain>
    </source>
</reference>
<dbReference type="PANTHER" id="PTHR45033:SF3">
    <property type="entry name" value="DEHYDROGENASE, PUTATIVE (AFU_ORTHOLOGUE AFUA_2G13270)-RELATED"/>
    <property type="match status" value="1"/>
</dbReference>
<dbReference type="InterPro" id="IPR013154">
    <property type="entry name" value="ADH-like_N"/>
</dbReference>
<dbReference type="KEGG" id="vil:CFK37_16705"/>
<dbReference type="InterPro" id="IPR052711">
    <property type="entry name" value="Zinc_ADH-like"/>
</dbReference>
<dbReference type="Pfam" id="PF00107">
    <property type="entry name" value="ADH_zinc_N"/>
    <property type="match status" value="1"/>
</dbReference>
<dbReference type="RefSeq" id="WP_089062940.1">
    <property type="nucleotide sequence ID" value="NZ_CP022315.1"/>
</dbReference>
<dbReference type="InterPro" id="IPR036291">
    <property type="entry name" value="NAD(P)-bd_dom_sf"/>
</dbReference>
<dbReference type="Gene3D" id="3.40.50.720">
    <property type="entry name" value="NAD(P)-binding Rossmann-like Domain"/>
    <property type="match status" value="1"/>
</dbReference>
<organism evidence="2 3">
    <name type="scientific">Virgibacillus phasianinus</name>
    <dbReference type="NCBI Taxonomy" id="2017483"/>
    <lineage>
        <taxon>Bacteria</taxon>
        <taxon>Bacillati</taxon>
        <taxon>Bacillota</taxon>
        <taxon>Bacilli</taxon>
        <taxon>Bacillales</taxon>
        <taxon>Bacillaceae</taxon>
        <taxon>Virgibacillus</taxon>
    </lineage>
</organism>
<sequence length="329" mass="35924">MKAFVHDHGNLEIKQIDDPHVSVGEVIVGIRSAGLNRRDIGIPNRRNKEEDTLVLGSDGAGVIEAVGEGVTNINVGDEVIINPALRWAEKSVAPPADFDILGMPDHGTFAEKIKVSADQVEKKPAHLSWDEAGVLALSALTGYRALFTKGELKEGDTVFIPGAGSGVATYLIMFAKQAGARVIVTSRNEEKREHAANLGADIVLDTASDWPEELADEEIDLVIESVGKATFNRSLEVLKKGGRMVVFGATTDDTIDFNLRAFFYGQYQLFGTTMGSREELRDMLDLVKEHKLHPVVDSTFELNHAKEAFYYLKEGNQFGKVAIKISGDE</sequence>
<dbReference type="GO" id="GO:0016491">
    <property type="term" value="F:oxidoreductase activity"/>
    <property type="evidence" value="ECO:0007669"/>
    <property type="project" value="InterPro"/>
</dbReference>
<dbReference type="InterPro" id="IPR011032">
    <property type="entry name" value="GroES-like_sf"/>
</dbReference>
<evidence type="ECO:0000313" key="3">
    <source>
        <dbReference type="Proteomes" id="UP000198312"/>
    </source>
</evidence>
<name>A0A220U770_9BACI</name>
<gene>
    <name evidence="2" type="ORF">CFK37_16705</name>
</gene>
<dbReference type="Gene3D" id="3.90.180.10">
    <property type="entry name" value="Medium-chain alcohol dehydrogenases, catalytic domain"/>
    <property type="match status" value="1"/>
</dbReference>
<proteinExistence type="predicted"/>
<feature type="domain" description="Enoyl reductase (ER)" evidence="1">
    <location>
        <begin position="6"/>
        <end position="323"/>
    </location>
</feature>
<dbReference type="SUPFAM" id="SSF51735">
    <property type="entry name" value="NAD(P)-binding Rossmann-fold domains"/>
    <property type="match status" value="1"/>
</dbReference>
<dbReference type="Pfam" id="PF08240">
    <property type="entry name" value="ADH_N"/>
    <property type="match status" value="1"/>
</dbReference>
<dbReference type="InterPro" id="IPR020843">
    <property type="entry name" value="ER"/>
</dbReference>
<dbReference type="AlphaFoldDB" id="A0A220U770"/>
<evidence type="ECO:0000313" key="2">
    <source>
        <dbReference type="EMBL" id="ASK63681.1"/>
    </source>
</evidence>
<dbReference type="SUPFAM" id="SSF50129">
    <property type="entry name" value="GroES-like"/>
    <property type="match status" value="1"/>
</dbReference>
<protein>
    <submittedName>
        <fullName evidence="2">Alcohol dehydrogenase</fullName>
    </submittedName>
</protein>
<dbReference type="PANTHER" id="PTHR45033">
    <property type="match status" value="1"/>
</dbReference>
<dbReference type="OrthoDB" id="9787435at2"/>
<evidence type="ECO:0000259" key="1">
    <source>
        <dbReference type="SMART" id="SM00829"/>
    </source>
</evidence>